<dbReference type="InterPro" id="IPR004477">
    <property type="entry name" value="ComEC_N"/>
</dbReference>
<comment type="subcellular location">
    <subcellularLocation>
        <location evidence="1">Cell membrane</location>
        <topology evidence="1">Multi-pass membrane protein</topology>
    </subcellularLocation>
</comment>
<evidence type="ECO:0000256" key="4">
    <source>
        <dbReference type="ARBA" id="ARBA00022989"/>
    </source>
</evidence>
<feature type="transmembrane region" description="Helical" evidence="6">
    <location>
        <begin position="21"/>
        <end position="39"/>
    </location>
</feature>
<keyword evidence="4 6" id="KW-1133">Transmembrane helix</keyword>
<accession>A0A0F0CPN1</accession>
<protein>
    <submittedName>
        <fullName evidence="9">DNA internalization competence protein ComEC/Rec2-like protein</fullName>
    </submittedName>
</protein>
<evidence type="ECO:0000259" key="8">
    <source>
        <dbReference type="Pfam" id="PF13567"/>
    </source>
</evidence>
<dbReference type="NCBIfam" id="TIGR00360">
    <property type="entry name" value="ComEC_N-term"/>
    <property type="match status" value="1"/>
</dbReference>
<evidence type="ECO:0000256" key="3">
    <source>
        <dbReference type="ARBA" id="ARBA00022692"/>
    </source>
</evidence>
<feature type="transmembrane region" description="Helical" evidence="6">
    <location>
        <begin position="285"/>
        <end position="307"/>
    </location>
</feature>
<evidence type="ECO:0000313" key="9">
    <source>
        <dbReference type="EMBL" id="KJJ83979.1"/>
    </source>
</evidence>
<dbReference type="InterPro" id="IPR025405">
    <property type="entry name" value="DUF4131"/>
</dbReference>
<name>A0A0F0CPN1_9BACT</name>
<dbReference type="PANTHER" id="PTHR30619:SF7">
    <property type="entry name" value="BETA-LACTAMASE DOMAIN PROTEIN"/>
    <property type="match status" value="1"/>
</dbReference>
<keyword evidence="3 6" id="KW-0812">Transmembrane</keyword>
<feature type="transmembrane region" description="Helical" evidence="6">
    <location>
        <begin position="313"/>
        <end position="336"/>
    </location>
</feature>
<proteinExistence type="predicted"/>
<evidence type="ECO:0000256" key="2">
    <source>
        <dbReference type="ARBA" id="ARBA00022475"/>
    </source>
</evidence>
<feature type="transmembrane region" description="Helical" evidence="6">
    <location>
        <begin position="380"/>
        <end position="398"/>
    </location>
</feature>
<evidence type="ECO:0000256" key="5">
    <source>
        <dbReference type="ARBA" id="ARBA00023136"/>
    </source>
</evidence>
<evidence type="ECO:0000256" key="6">
    <source>
        <dbReference type="SAM" id="Phobius"/>
    </source>
</evidence>
<organism evidence="9 10">
    <name type="scientific">Candidatus Omnitrophus magneticus</name>
    <dbReference type="NCBI Taxonomy" id="1609969"/>
    <lineage>
        <taxon>Bacteria</taxon>
        <taxon>Pseudomonadati</taxon>
        <taxon>Candidatus Omnitrophota</taxon>
        <taxon>Candidatus Omnitrophus</taxon>
    </lineage>
</organism>
<evidence type="ECO:0000313" key="10">
    <source>
        <dbReference type="Proteomes" id="UP000033428"/>
    </source>
</evidence>
<dbReference type="Pfam" id="PF03772">
    <property type="entry name" value="Competence"/>
    <property type="match status" value="1"/>
</dbReference>
<keyword evidence="10" id="KW-1185">Reference proteome</keyword>
<feature type="transmembrane region" description="Helical" evidence="6">
    <location>
        <begin position="51"/>
        <end position="71"/>
    </location>
</feature>
<dbReference type="InterPro" id="IPR052159">
    <property type="entry name" value="Competence_DNA_uptake"/>
</dbReference>
<sequence length="424" mass="48568">MPRPLPYIMNSNIQSRKKYTLILPIIFFTCGIFLASKFVEYFQLIFKTYSFHINKFSLALLFILPIFLIIPARFLKKYFYLFLCLFFFVAGFFRYNIESASNFARAGNYANFHDEKIILRGVITNFPTLYESEFSRYTGFNLKTTSLLNGETEETAQGVVRVKLFNNSINSIIGDEIIIGGKLSLPETRRNPFGIDYSKQMEYSGLDAVFLSNPDSYYQKLGENKNYFFTITRVLTKTREKINSVLTKYLTPLSSAFIESIIIGIRNNIPREINDIFIKTGTMHILSVSGLHIGMVIIIASAIFAFLRLPKNISSFLTIAVIWLYTFLTGINPPAVRSAIMGSFVMLALILNRKVPLLHIFLTALFITLFLYPWQINHPAFVLSYSAVLSIIVLSPLIESAFGIYKIKHENNFLWKIKNIGNEV</sequence>
<dbReference type="PANTHER" id="PTHR30619">
    <property type="entry name" value="DNA INTERNALIZATION/COMPETENCE PROTEIN COMEC/REC2"/>
    <property type="match status" value="1"/>
</dbReference>
<keyword evidence="5 6" id="KW-0472">Membrane</keyword>
<dbReference type="GO" id="GO:0005886">
    <property type="term" value="C:plasma membrane"/>
    <property type="evidence" value="ECO:0007669"/>
    <property type="project" value="UniProtKB-SubCell"/>
</dbReference>
<dbReference type="AlphaFoldDB" id="A0A0F0CPN1"/>
<feature type="domain" description="ComEC/Rec2-related protein" evidence="7">
    <location>
        <begin position="262"/>
        <end position="402"/>
    </location>
</feature>
<feature type="transmembrane region" description="Helical" evidence="6">
    <location>
        <begin position="357"/>
        <end position="374"/>
    </location>
</feature>
<dbReference type="EMBL" id="JYNY01000428">
    <property type="protein sequence ID" value="KJJ83979.1"/>
    <property type="molecule type" value="Genomic_DNA"/>
</dbReference>
<evidence type="ECO:0000256" key="1">
    <source>
        <dbReference type="ARBA" id="ARBA00004651"/>
    </source>
</evidence>
<keyword evidence="2" id="KW-1003">Cell membrane</keyword>
<feature type="domain" description="DUF4131" evidence="8">
    <location>
        <begin position="59"/>
        <end position="209"/>
    </location>
</feature>
<feature type="transmembrane region" description="Helical" evidence="6">
    <location>
        <begin position="78"/>
        <end position="95"/>
    </location>
</feature>
<comment type="caution">
    <text evidence="9">The sequence shown here is derived from an EMBL/GenBank/DDBJ whole genome shotgun (WGS) entry which is preliminary data.</text>
</comment>
<evidence type="ECO:0000259" key="7">
    <source>
        <dbReference type="Pfam" id="PF03772"/>
    </source>
</evidence>
<reference evidence="9 10" key="1">
    <citation type="submission" date="2015-02" db="EMBL/GenBank/DDBJ databases">
        <title>Single-cell genomics of uncultivated deep-branching MTB reveals a conserved set of magnetosome genes.</title>
        <authorList>
            <person name="Kolinko S."/>
            <person name="Richter M."/>
            <person name="Glockner F.O."/>
            <person name="Brachmann A."/>
            <person name="Schuler D."/>
        </authorList>
    </citation>
    <scope>NUCLEOTIDE SEQUENCE [LARGE SCALE GENOMIC DNA]</scope>
    <source>
        <strain evidence="9">SKK-01</strain>
    </source>
</reference>
<dbReference type="Pfam" id="PF13567">
    <property type="entry name" value="DUF4131"/>
    <property type="match status" value="1"/>
</dbReference>
<gene>
    <name evidence="9" type="ORF">OMAG_002151</name>
</gene>
<dbReference type="Proteomes" id="UP000033428">
    <property type="component" value="Unassembled WGS sequence"/>
</dbReference>